<feature type="domain" description="USP" evidence="3">
    <location>
        <begin position="80"/>
        <end position="611"/>
    </location>
</feature>
<evidence type="ECO:0000313" key="4">
    <source>
        <dbReference type="EMBL" id="CAG9861265.1"/>
    </source>
</evidence>
<comment type="similarity">
    <text evidence="1">Belongs to the peptidase C19 family.</text>
</comment>
<dbReference type="InterPro" id="IPR018200">
    <property type="entry name" value="USP_CS"/>
</dbReference>
<dbReference type="InterPro" id="IPR050164">
    <property type="entry name" value="Peptidase_C19"/>
</dbReference>
<gene>
    <name evidence="4" type="ORF">PHYEVI_LOCUS7608</name>
</gene>
<dbReference type="PROSITE" id="PS00973">
    <property type="entry name" value="USP_2"/>
    <property type="match status" value="1"/>
</dbReference>
<dbReference type="OrthoDB" id="10062454at2759"/>
<dbReference type="Gene3D" id="3.90.70.10">
    <property type="entry name" value="Cysteine proteinases"/>
    <property type="match status" value="1"/>
</dbReference>
<feature type="compositionally biased region" description="Low complexity" evidence="2">
    <location>
        <begin position="138"/>
        <end position="152"/>
    </location>
</feature>
<dbReference type="Proteomes" id="UP001153712">
    <property type="component" value="Chromosome 4"/>
</dbReference>
<organism evidence="4 5">
    <name type="scientific">Phyllotreta striolata</name>
    <name type="common">Striped flea beetle</name>
    <name type="synonym">Crioceris striolata</name>
    <dbReference type="NCBI Taxonomy" id="444603"/>
    <lineage>
        <taxon>Eukaryota</taxon>
        <taxon>Metazoa</taxon>
        <taxon>Ecdysozoa</taxon>
        <taxon>Arthropoda</taxon>
        <taxon>Hexapoda</taxon>
        <taxon>Insecta</taxon>
        <taxon>Pterygota</taxon>
        <taxon>Neoptera</taxon>
        <taxon>Endopterygota</taxon>
        <taxon>Coleoptera</taxon>
        <taxon>Polyphaga</taxon>
        <taxon>Cucujiformia</taxon>
        <taxon>Chrysomeloidea</taxon>
        <taxon>Chrysomelidae</taxon>
        <taxon>Galerucinae</taxon>
        <taxon>Alticini</taxon>
        <taxon>Phyllotreta</taxon>
    </lineage>
</organism>
<reference evidence="4" key="1">
    <citation type="submission" date="2022-01" db="EMBL/GenBank/DDBJ databases">
        <authorList>
            <person name="King R."/>
        </authorList>
    </citation>
    <scope>NUCLEOTIDE SEQUENCE</scope>
</reference>
<proteinExistence type="inferred from homology"/>
<dbReference type="InterPro" id="IPR038765">
    <property type="entry name" value="Papain-like_cys_pep_sf"/>
</dbReference>
<dbReference type="EMBL" id="OU900097">
    <property type="protein sequence ID" value="CAG9861265.1"/>
    <property type="molecule type" value="Genomic_DNA"/>
</dbReference>
<dbReference type="Pfam" id="PF00443">
    <property type="entry name" value="UCH"/>
    <property type="match status" value="1"/>
</dbReference>
<dbReference type="InterPro" id="IPR028889">
    <property type="entry name" value="USP"/>
</dbReference>
<feature type="region of interest" description="Disordered" evidence="2">
    <location>
        <begin position="273"/>
        <end position="303"/>
    </location>
</feature>
<protein>
    <recommendedName>
        <fullName evidence="3">USP domain-containing protein</fullName>
    </recommendedName>
</protein>
<dbReference type="InterPro" id="IPR001394">
    <property type="entry name" value="Peptidase_C19_UCH"/>
</dbReference>
<accession>A0A9N9XNQ1</accession>
<sequence>MTILDDDVIIPLRNPIAQGKAKYKGNKILASGGGEQHKRKFEEESVPVTPVKRIALNEMLNGYRSDAKNNVDGSQNAPVATLSNMGNTCFLNSVLYTLRFAPTFLHNLHHLIGDLALVSSKLNQNKAKTSSLGRNIGSITSPSSRSTSSKDLLSLGSSNDLIPKSKVQIVTEKLHELFMTMHNLEIKESNEADKPVALLQAIRDANSIFEGNNQQDAHELLVYLLDNIRETCDILTQQVQQNPEILHETETLPTVNSNKVWSVRNSWKKSLKKKDKTKESISEEQVNGAHQSNGEVPLTSPNVSSTKQKLNYNFVTEDFEGITLRRTKCLECECVTERKEPFYDIPVPISPGYDDGHDADDAVNIFRRACVTTEKLCDSNKYLCSNCCRYNEASREVLFEKLPNIMVLQLKRFTSSTSGVQKVNTYLPTPLEHECFCESCCKIEERQLRPHRYALCCVIMHLGGTMASGHYIAYVRASDHLEDYSDCTRDLPKGSLSASSSEKSLNILKYLKPRSLLIESRNGLSSRSVVNGIRMCKSVDCCGVKINKNVENVINSCTRKSTRLSDYPSHDTWLECDDENIKSITSQEFVKILGNNPNSASTPYLLFYAKMSDPLGD</sequence>
<feature type="region of interest" description="Disordered" evidence="2">
    <location>
        <begin position="129"/>
        <end position="152"/>
    </location>
</feature>
<name>A0A9N9XNQ1_PHYSR</name>
<dbReference type="AlphaFoldDB" id="A0A9N9XNQ1"/>
<keyword evidence="5" id="KW-1185">Reference proteome</keyword>
<dbReference type="PANTHER" id="PTHR24006:SF905">
    <property type="entry name" value="UBIQUITIN CARBOXYL-TERMINAL HYDROLASE 1"/>
    <property type="match status" value="1"/>
</dbReference>
<evidence type="ECO:0000313" key="5">
    <source>
        <dbReference type="Proteomes" id="UP001153712"/>
    </source>
</evidence>
<dbReference type="SUPFAM" id="SSF54001">
    <property type="entry name" value="Cysteine proteinases"/>
    <property type="match status" value="1"/>
</dbReference>
<dbReference type="GO" id="GO:0004843">
    <property type="term" value="F:cysteine-type deubiquitinase activity"/>
    <property type="evidence" value="ECO:0007669"/>
    <property type="project" value="InterPro"/>
</dbReference>
<dbReference type="GO" id="GO:0016579">
    <property type="term" value="P:protein deubiquitination"/>
    <property type="evidence" value="ECO:0007669"/>
    <property type="project" value="InterPro"/>
</dbReference>
<evidence type="ECO:0000256" key="2">
    <source>
        <dbReference type="SAM" id="MobiDB-lite"/>
    </source>
</evidence>
<dbReference type="PANTHER" id="PTHR24006">
    <property type="entry name" value="UBIQUITIN CARBOXYL-TERMINAL HYDROLASE"/>
    <property type="match status" value="1"/>
</dbReference>
<evidence type="ECO:0000256" key="1">
    <source>
        <dbReference type="ARBA" id="ARBA00009085"/>
    </source>
</evidence>
<dbReference type="PROSITE" id="PS50235">
    <property type="entry name" value="USP_3"/>
    <property type="match status" value="1"/>
</dbReference>
<feature type="compositionally biased region" description="Polar residues" evidence="2">
    <location>
        <begin position="288"/>
        <end position="303"/>
    </location>
</feature>
<dbReference type="GO" id="GO:0005634">
    <property type="term" value="C:nucleus"/>
    <property type="evidence" value="ECO:0007669"/>
    <property type="project" value="TreeGrafter"/>
</dbReference>
<evidence type="ECO:0000259" key="3">
    <source>
        <dbReference type="PROSITE" id="PS50235"/>
    </source>
</evidence>
<dbReference type="GO" id="GO:0005829">
    <property type="term" value="C:cytosol"/>
    <property type="evidence" value="ECO:0007669"/>
    <property type="project" value="TreeGrafter"/>
</dbReference>